<dbReference type="Pfam" id="PF23951">
    <property type="entry name" value="DUF7282"/>
    <property type="match status" value="1"/>
</dbReference>
<evidence type="ECO:0000313" key="3">
    <source>
        <dbReference type="EMBL" id="ADJ24341.1"/>
    </source>
</evidence>
<keyword evidence="4" id="KW-1185">Reference proteome</keyword>
<keyword evidence="1" id="KW-0732">Signal</keyword>
<feature type="signal peptide" evidence="1">
    <location>
        <begin position="1"/>
        <end position="25"/>
    </location>
</feature>
<dbReference type="AlphaFoldDB" id="D8JSP7"/>
<dbReference type="HOGENOM" id="CLU_1784245_0_0_5"/>
<dbReference type="RefSeq" id="WP_013216500.1">
    <property type="nucleotide sequence ID" value="NC_014313.1"/>
</dbReference>
<evidence type="ECO:0000256" key="1">
    <source>
        <dbReference type="SAM" id="SignalP"/>
    </source>
</evidence>
<evidence type="ECO:0000313" key="4">
    <source>
        <dbReference type="Proteomes" id="UP000002033"/>
    </source>
</evidence>
<dbReference type="InterPro" id="IPR055706">
    <property type="entry name" value="Slg1/2_DUF7282"/>
</dbReference>
<dbReference type="Proteomes" id="UP000002033">
    <property type="component" value="Chromosome"/>
</dbReference>
<feature type="chain" id="PRO_5003116193" description="DUF7282 domain-containing protein" evidence="1">
    <location>
        <begin position="26"/>
        <end position="145"/>
    </location>
</feature>
<accession>D8JSP7</accession>
<proteinExistence type="predicted"/>
<dbReference type="KEGG" id="hdn:Hden_2545"/>
<organism evidence="3 4">
    <name type="scientific">Hyphomicrobium denitrificans (strain ATCC 51888 / DSM 1869 / NCIMB 11706 / TK 0415)</name>
    <dbReference type="NCBI Taxonomy" id="582899"/>
    <lineage>
        <taxon>Bacteria</taxon>
        <taxon>Pseudomonadati</taxon>
        <taxon>Pseudomonadota</taxon>
        <taxon>Alphaproteobacteria</taxon>
        <taxon>Hyphomicrobiales</taxon>
        <taxon>Hyphomicrobiaceae</taxon>
        <taxon>Hyphomicrobium</taxon>
    </lineage>
</organism>
<gene>
    <name evidence="3" type="ordered locus">Hden_2545</name>
</gene>
<sequence precursor="true">MPARLSVSVIALACGLASLTAPAFAMQEQGGNATIAPASVIVFNQKLDGSNVKLTYAYAPQKSFAVVYGSDQHGKPDNTVLGSMALTAGDHRDVKIPISGEVKQGSPLWVSLYQAKGDGATFDRANATSYWGKGPLPSTNEFVVQ</sequence>
<feature type="domain" description="DUF7282" evidence="2">
    <location>
        <begin position="38"/>
        <end position="127"/>
    </location>
</feature>
<dbReference type="EMBL" id="CP002083">
    <property type="protein sequence ID" value="ADJ24341.1"/>
    <property type="molecule type" value="Genomic_DNA"/>
</dbReference>
<reference evidence="4" key="1">
    <citation type="journal article" date="2011" name="J. Bacteriol.">
        <title>Genome sequences of eight morphologically diverse alphaproteobacteria.</title>
        <authorList>
            <consortium name="US DOE Joint Genome Institute"/>
            <person name="Brown P.J."/>
            <person name="Kysela D.T."/>
            <person name="Buechlein A."/>
            <person name="Hemmerich C."/>
            <person name="Brun Y.V."/>
        </authorList>
    </citation>
    <scope>NUCLEOTIDE SEQUENCE [LARGE SCALE GENOMIC DNA]</scope>
    <source>
        <strain evidence="4">ATCC 51888 / DSM 1869 / NCIB 11706 / TK 0415</strain>
    </source>
</reference>
<name>D8JSP7_HYPDA</name>
<protein>
    <recommendedName>
        <fullName evidence="2">DUF7282 domain-containing protein</fullName>
    </recommendedName>
</protein>
<dbReference type="OrthoDB" id="7933658at2"/>
<evidence type="ECO:0000259" key="2">
    <source>
        <dbReference type="Pfam" id="PF23951"/>
    </source>
</evidence>